<dbReference type="EMBL" id="WTYM01000026">
    <property type="protein sequence ID" value="MXO58489.1"/>
    <property type="molecule type" value="Genomic_DNA"/>
</dbReference>
<evidence type="ECO:0000313" key="3">
    <source>
        <dbReference type="Proteomes" id="UP000433652"/>
    </source>
</evidence>
<name>A0A6I4SSG0_9SPHN</name>
<dbReference type="Pfam" id="PF13730">
    <property type="entry name" value="HTH_36"/>
    <property type="match status" value="1"/>
</dbReference>
<gene>
    <name evidence="2" type="ORF">GRI89_02865</name>
</gene>
<accession>A0A6I4SSG0</accession>
<protein>
    <recommendedName>
        <fullName evidence="4">Helix-turn-helix domain-containing protein</fullName>
    </recommendedName>
</protein>
<feature type="region of interest" description="Disordered" evidence="1">
    <location>
        <begin position="87"/>
        <end position="138"/>
    </location>
</feature>
<dbReference type="RefSeq" id="WP_159792013.1">
    <property type="nucleotide sequence ID" value="NZ_WTYM01000026.1"/>
</dbReference>
<proteinExistence type="predicted"/>
<keyword evidence="3" id="KW-1185">Reference proteome</keyword>
<feature type="compositionally biased region" description="Basic and acidic residues" evidence="1">
    <location>
        <begin position="97"/>
        <end position="106"/>
    </location>
</feature>
<evidence type="ECO:0008006" key="4">
    <source>
        <dbReference type="Google" id="ProtNLM"/>
    </source>
</evidence>
<sequence>MTKAKGNAPRLLDRAFDDRGVGGNAKHVFLYMCRVGNGSGLCFMTKGNLAAVSGLSPSTVSRSLKKLKATRRIVFVGTKPGTCASEYALYPGGQNDVKPRSNRRGEAGQNDFQNPSRNPERNRAGAVESLGKTARRRSATRVGVAVDEILDNIAEGIGSEEPGEGGS</sequence>
<evidence type="ECO:0000313" key="2">
    <source>
        <dbReference type="EMBL" id="MXO58489.1"/>
    </source>
</evidence>
<evidence type="ECO:0000256" key="1">
    <source>
        <dbReference type="SAM" id="MobiDB-lite"/>
    </source>
</evidence>
<reference evidence="2 3" key="1">
    <citation type="submission" date="2019-12" db="EMBL/GenBank/DDBJ databases">
        <title>Genomic-based taxomic classification of the family Erythrobacteraceae.</title>
        <authorList>
            <person name="Xu L."/>
        </authorList>
    </citation>
    <scope>NUCLEOTIDE SEQUENCE [LARGE SCALE GENOMIC DNA]</scope>
    <source>
        <strain evidence="2 3">MCCC 1K01500</strain>
    </source>
</reference>
<dbReference type="Proteomes" id="UP000433652">
    <property type="component" value="Unassembled WGS sequence"/>
</dbReference>
<comment type="caution">
    <text evidence="2">The sequence shown here is derived from an EMBL/GenBank/DDBJ whole genome shotgun (WGS) entry which is preliminary data.</text>
</comment>
<organism evidence="2 3">
    <name type="scientific">Croceibacterium salegens</name>
    <dbReference type="NCBI Taxonomy" id="1737568"/>
    <lineage>
        <taxon>Bacteria</taxon>
        <taxon>Pseudomonadati</taxon>
        <taxon>Pseudomonadota</taxon>
        <taxon>Alphaproteobacteria</taxon>
        <taxon>Sphingomonadales</taxon>
        <taxon>Erythrobacteraceae</taxon>
        <taxon>Croceibacterium</taxon>
    </lineage>
</organism>
<dbReference type="AlphaFoldDB" id="A0A6I4SSG0"/>